<dbReference type="Pfam" id="PF05495">
    <property type="entry name" value="zf-CHY"/>
    <property type="match status" value="1"/>
</dbReference>
<dbReference type="InterPro" id="IPR016694">
    <property type="entry name" value="UCP017292"/>
</dbReference>
<dbReference type="InterPro" id="IPR037274">
    <property type="entry name" value="Znf_CHY_sf"/>
</dbReference>
<dbReference type="InterPro" id="IPR008913">
    <property type="entry name" value="Znf_CHY"/>
</dbReference>
<keyword evidence="3" id="KW-0862">Zinc</keyword>
<protein>
    <submittedName>
        <fullName evidence="6">WGS project CCBQ000000000 data, contig 00058</fullName>
    </submittedName>
</protein>
<sequence>MPSPQLFGRLVDDQSRCEHWHGPLDVIALRFKCCNKYYACHQCHQELESHTPIRYSITEKSVPLIACGVCRLEMSFADYSRTLQCPKCSSQFNPGCKLHYDMYFIKVEAPV</sequence>
<organism evidence="6 7">
    <name type="scientific">Kluyveromyces dobzhanskii CBS 2104</name>
    <dbReference type="NCBI Taxonomy" id="1427455"/>
    <lineage>
        <taxon>Eukaryota</taxon>
        <taxon>Fungi</taxon>
        <taxon>Dikarya</taxon>
        <taxon>Ascomycota</taxon>
        <taxon>Saccharomycotina</taxon>
        <taxon>Saccharomycetes</taxon>
        <taxon>Saccharomycetales</taxon>
        <taxon>Saccharomycetaceae</taxon>
        <taxon>Kluyveromyces</taxon>
    </lineage>
</organism>
<dbReference type="Proteomes" id="UP000031516">
    <property type="component" value="Unassembled WGS sequence"/>
</dbReference>
<dbReference type="PANTHER" id="PTHR28082">
    <property type="entry name" value="ZINC FINGER PROTEIN"/>
    <property type="match status" value="1"/>
</dbReference>
<evidence type="ECO:0000259" key="5">
    <source>
        <dbReference type="PROSITE" id="PS51266"/>
    </source>
</evidence>
<dbReference type="PROSITE" id="PS51266">
    <property type="entry name" value="ZF_CHY"/>
    <property type="match status" value="1"/>
</dbReference>
<evidence type="ECO:0000256" key="1">
    <source>
        <dbReference type="ARBA" id="ARBA00022723"/>
    </source>
</evidence>
<evidence type="ECO:0000313" key="6">
    <source>
        <dbReference type="EMBL" id="CDO96523.1"/>
    </source>
</evidence>
<dbReference type="EMBL" id="CCBQ010000047">
    <property type="protein sequence ID" value="CDO96523.1"/>
    <property type="molecule type" value="Genomic_DNA"/>
</dbReference>
<evidence type="ECO:0000313" key="7">
    <source>
        <dbReference type="Proteomes" id="UP000031516"/>
    </source>
</evidence>
<gene>
    <name evidence="6" type="ORF">KLDO_g4723B</name>
</gene>
<dbReference type="PANTHER" id="PTHR28082:SF1">
    <property type="entry name" value="HELPER OF TIM PROTEIN 13"/>
    <property type="match status" value="1"/>
</dbReference>
<name>A0A0A8LBQ7_9SACH</name>
<dbReference type="AlphaFoldDB" id="A0A0A8LBQ7"/>
<dbReference type="GO" id="GO:0008270">
    <property type="term" value="F:zinc ion binding"/>
    <property type="evidence" value="ECO:0007669"/>
    <property type="project" value="UniProtKB-KW"/>
</dbReference>
<evidence type="ECO:0000256" key="4">
    <source>
        <dbReference type="PROSITE-ProRule" id="PRU00601"/>
    </source>
</evidence>
<reference evidence="6 7" key="1">
    <citation type="submission" date="2014-03" db="EMBL/GenBank/DDBJ databases">
        <title>The genome of Kluyveromyces dobzhanskii.</title>
        <authorList>
            <person name="Nystedt B."/>
            <person name="Astrom S."/>
        </authorList>
    </citation>
    <scope>NUCLEOTIDE SEQUENCE [LARGE SCALE GENOMIC DNA]</scope>
    <source>
        <strain evidence="6 7">CBS 2104</strain>
    </source>
</reference>
<evidence type="ECO:0000256" key="3">
    <source>
        <dbReference type="ARBA" id="ARBA00022833"/>
    </source>
</evidence>
<feature type="domain" description="CHY-type" evidence="5">
    <location>
        <begin position="10"/>
        <end position="90"/>
    </location>
</feature>
<keyword evidence="2 4" id="KW-0863">Zinc-finger</keyword>
<dbReference type="GO" id="GO:0045041">
    <property type="term" value="P:protein import into mitochondrial intermembrane space"/>
    <property type="evidence" value="ECO:0007669"/>
    <property type="project" value="TreeGrafter"/>
</dbReference>
<keyword evidence="7" id="KW-1185">Reference proteome</keyword>
<comment type="caution">
    <text evidence="6">The sequence shown here is derived from an EMBL/GenBank/DDBJ whole genome shotgun (WGS) entry which is preliminary data.</text>
</comment>
<dbReference type="InterPro" id="IPR052604">
    <property type="entry name" value="Mito_Tim_assembly_helper"/>
</dbReference>
<dbReference type="SUPFAM" id="SSF161219">
    <property type="entry name" value="CHY zinc finger-like"/>
    <property type="match status" value="1"/>
</dbReference>
<dbReference type="GO" id="GO:0005758">
    <property type="term" value="C:mitochondrial intermembrane space"/>
    <property type="evidence" value="ECO:0007669"/>
    <property type="project" value="TreeGrafter"/>
</dbReference>
<keyword evidence="1" id="KW-0479">Metal-binding</keyword>
<proteinExistence type="predicted"/>
<evidence type="ECO:0000256" key="2">
    <source>
        <dbReference type="ARBA" id="ARBA00022771"/>
    </source>
</evidence>
<accession>A0A0A8LBQ7</accession>
<dbReference type="PIRSF" id="PIRSF017292">
    <property type="entry name" value="UCP017292_Znf_CHY"/>
    <property type="match status" value="1"/>
</dbReference>
<dbReference type="OrthoDB" id="411372at2759"/>